<keyword evidence="3" id="KW-1185">Reference proteome</keyword>
<gene>
    <name evidence="2" type="ORF">BCY89_16160</name>
</gene>
<organism evidence="2 3">
    <name type="scientific">Sphingobacterium siyangense</name>
    <dbReference type="NCBI Taxonomy" id="459529"/>
    <lineage>
        <taxon>Bacteria</taxon>
        <taxon>Pseudomonadati</taxon>
        <taxon>Bacteroidota</taxon>
        <taxon>Sphingobacteriia</taxon>
        <taxon>Sphingobacteriales</taxon>
        <taxon>Sphingobacteriaceae</taxon>
        <taxon>Sphingobacterium</taxon>
    </lineage>
</organism>
<dbReference type="Proteomes" id="UP000286402">
    <property type="component" value="Unassembled WGS sequence"/>
</dbReference>
<feature type="transmembrane region" description="Helical" evidence="1">
    <location>
        <begin position="117"/>
        <end position="136"/>
    </location>
</feature>
<keyword evidence="1" id="KW-1133">Transmembrane helix</keyword>
<proteinExistence type="predicted"/>
<dbReference type="AlphaFoldDB" id="A0A420FFG5"/>
<dbReference type="EMBL" id="MCAQ01000028">
    <property type="protein sequence ID" value="RKF31702.1"/>
    <property type="molecule type" value="Genomic_DNA"/>
</dbReference>
<keyword evidence="1" id="KW-0472">Membrane</keyword>
<sequence length="138" mass="15964">MDTVIYEPKELLVALIELEKRLATALGKYCPNNELLLSEDLDKALEDFLQLREVADNEIGYLSSQLALIHLEREIERTIEVVIDSNNLRAYYDYNEYLVGKDVKKLAQKRQWQTKDVFLAALLGGLLTLLLSWFFVLD</sequence>
<evidence type="ECO:0000256" key="1">
    <source>
        <dbReference type="SAM" id="Phobius"/>
    </source>
</evidence>
<protein>
    <submittedName>
        <fullName evidence="2">Uncharacterized protein</fullName>
    </submittedName>
</protein>
<name>A0A420FFG5_9SPHI</name>
<reference evidence="2 3" key="1">
    <citation type="submission" date="2016-07" db="EMBL/GenBank/DDBJ databases">
        <title>Genome analysis of Sphingobacterium siyangense T12B17.</title>
        <authorList>
            <person name="Xu D."/>
            <person name="Su Y."/>
            <person name="Zheng S."/>
        </authorList>
    </citation>
    <scope>NUCLEOTIDE SEQUENCE [LARGE SCALE GENOMIC DNA]</scope>
    <source>
        <strain evidence="2 3">T12B17</strain>
    </source>
</reference>
<comment type="caution">
    <text evidence="2">The sequence shown here is derived from an EMBL/GenBank/DDBJ whole genome shotgun (WGS) entry which is preliminary data.</text>
</comment>
<dbReference type="RefSeq" id="WP_120335942.1">
    <property type="nucleotide sequence ID" value="NZ_MCAQ01000028.1"/>
</dbReference>
<evidence type="ECO:0000313" key="3">
    <source>
        <dbReference type="Proteomes" id="UP000286402"/>
    </source>
</evidence>
<accession>A0A420FFG5</accession>
<evidence type="ECO:0000313" key="2">
    <source>
        <dbReference type="EMBL" id="RKF31702.1"/>
    </source>
</evidence>
<keyword evidence="1" id="KW-0812">Transmembrane</keyword>